<reference evidence="11" key="1">
    <citation type="journal article" date="2019" name="Int. J. Syst. Evol. Microbiol.">
        <title>The Global Catalogue of Microorganisms (GCM) 10K type strain sequencing project: providing services to taxonomists for standard genome sequencing and annotation.</title>
        <authorList>
            <consortium name="The Broad Institute Genomics Platform"/>
            <consortium name="The Broad Institute Genome Sequencing Center for Infectious Disease"/>
            <person name="Wu L."/>
            <person name="Ma J."/>
        </authorList>
    </citation>
    <scope>NUCLEOTIDE SEQUENCE [LARGE SCALE GENOMIC DNA]</scope>
    <source>
        <strain evidence="11">JCM 18283</strain>
    </source>
</reference>
<organism evidence="10 11">
    <name type="scientific">Mucilaginibacter defluvii</name>
    <dbReference type="NCBI Taxonomy" id="1196019"/>
    <lineage>
        <taxon>Bacteria</taxon>
        <taxon>Pseudomonadati</taxon>
        <taxon>Bacteroidota</taxon>
        <taxon>Sphingobacteriia</taxon>
        <taxon>Sphingobacteriales</taxon>
        <taxon>Sphingobacteriaceae</taxon>
        <taxon>Mucilaginibacter</taxon>
    </lineage>
</organism>
<keyword evidence="6" id="KW-0865">Zymogen</keyword>
<evidence type="ECO:0000256" key="4">
    <source>
        <dbReference type="ARBA" id="ARBA00023066"/>
    </source>
</evidence>
<keyword evidence="5" id="KW-0620">Polyamine biosynthesis</keyword>
<evidence type="ECO:0000256" key="8">
    <source>
        <dbReference type="ARBA" id="ARBA00023270"/>
    </source>
</evidence>
<dbReference type="Pfam" id="PF02675">
    <property type="entry name" value="AdoMet_dc"/>
    <property type="match status" value="1"/>
</dbReference>
<dbReference type="InterPro" id="IPR003826">
    <property type="entry name" value="AdoMetDC_fam_prok"/>
</dbReference>
<dbReference type="SUPFAM" id="SSF56276">
    <property type="entry name" value="S-adenosylmethionine decarboxylase"/>
    <property type="match status" value="1"/>
</dbReference>
<keyword evidence="4" id="KW-0745">Spermidine biosynthesis</keyword>
<keyword evidence="3" id="KW-0068">Autocatalytic cleavage</keyword>
<evidence type="ECO:0000256" key="5">
    <source>
        <dbReference type="ARBA" id="ARBA00023115"/>
    </source>
</evidence>
<evidence type="ECO:0000256" key="9">
    <source>
        <dbReference type="ARBA" id="ARBA00023317"/>
    </source>
</evidence>
<dbReference type="Proteomes" id="UP001501436">
    <property type="component" value="Unassembled WGS sequence"/>
</dbReference>
<dbReference type="RefSeq" id="WP_345332624.1">
    <property type="nucleotide sequence ID" value="NZ_BAABJI010000002.1"/>
</dbReference>
<comment type="cofactor">
    <cofactor evidence="1">
        <name>pyruvate</name>
        <dbReference type="ChEBI" id="CHEBI:15361"/>
    </cofactor>
</comment>
<dbReference type="InterPro" id="IPR016067">
    <property type="entry name" value="S-AdoMet_deCO2ase_core"/>
</dbReference>
<accession>A0ABP9G7P4</accession>
<name>A0ABP9G7P4_9SPHI</name>
<evidence type="ECO:0000256" key="1">
    <source>
        <dbReference type="ARBA" id="ARBA00001928"/>
    </source>
</evidence>
<gene>
    <name evidence="10" type="ORF">GCM10023313_32330</name>
</gene>
<comment type="caution">
    <text evidence="10">The sequence shown here is derived from an EMBL/GenBank/DDBJ whole genome shotgun (WGS) entry which is preliminary data.</text>
</comment>
<sequence>MPYQPGLHILAEFTTAKTEYLSACSPCRFLFNKLIDKLSLSKVGEVYHEFDGGGFTAVICLTESHLSIHTWPEFGLATFDIFLSNYQKDNSDKVKQFYAEVLAFFDGVEHQKNEITR</sequence>
<dbReference type="Gene3D" id="3.60.90.10">
    <property type="entry name" value="S-adenosylmethionine decarboxylase"/>
    <property type="match status" value="1"/>
</dbReference>
<evidence type="ECO:0000256" key="2">
    <source>
        <dbReference type="ARBA" id="ARBA00022793"/>
    </source>
</evidence>
<dbReference type="EMBL" id="BAABJI010000002">
    <property type="protein sequence ID" value="GAA4925356.1"/>
    <property type="molecule type" value="Genomic_DNA"/>
</dbReference>
<evidence type="ECO:0000256" key="7">
    <source>
        <dbReference type="ARBA" id="ARBA00023239"/>
    </source>
</evidence>
<keyword evidence="2" id="KW-0210">Decarboxylase</keyword>
<keyword evidence="8" id="KW-0704">Schiff base</keyword>
<evidence type="ECO:0000256" key="6">
    <source>
        <dbReference type="ARBA" id="ARBA00023145"/>
    </source>
</evidence>
<evidence type="ECO:0000256" key="3">
    <source>
        <dbReference type="ARBA" id="ARBA00022813"/>
    </source>
</evidence>
<keyword evidence="9" id="KW-0670">Pyruvate</keyword>
<evidence type="ECO:0000313" key="11">
    <source>
        <dbReference type="Proteomes" id="UP001501436"/>
    </source>
</evidence>
<protein>
    <recommendedName>
        <fullName evidence="12">S-adenosylmethionine decarboxylase</fullName>
    </recommendedName>
</protein>
<keyword evidence="7" id="KW-0456">Lyase</keyword>
<keyword evidence="11" id="KW-1185">Reference proteome</keyword>
<evidence type="ECO:0000313" key="10">
    <source>
        <dbReference type="EMBL" id="GAA4925356.1"/>
    </source>
</evidence>
<proteinExistence type="predicted"/>
<evidence type="ECO:0008006" key="12">
    <source>
        <dbReference type="Google" id="ProtNLM"/>
    </source>
</evidence>